<sequence length="762" mass="83337">MGSEGRHCRMRHWGAEEWVELVMSGRVSLAVGFVSPGVPSGRGAHLLHTGQLQVSRTRPRTSFPSKCKRVPGYWRPLRALAERDNGRPPPPSPRAVNATSAATTTAAAAGDGVAVDEADAARRQLAERRFAAVRERVAALEQKVQGLEAERRVMLAGRLLRALEDSAFSKRVTAAVADVMAAEPGEADRSAGGAAGTRSAMDKSGEPAAEMSNQEEWLQGIGRICQQTISVLESALSWTAPPSPQRERLQEMLQRVEAVMEGAQLSEMRALTATPASTTETASSGTRDFFNRAIRALRSRSRTNAVTTDEELESVLASAAQMRRTASLKGDMDRVLGAESEPDKEPNTAKRGAISSPASSGAAPGAEGALEECKRRAAELQRVATQFVSETWQRLNGVPVSGDDHGEAAAADGTRGRTAASTGTLMQRQSTILKATMDELKPLERQLQELSKEREARLRREGPLGKLVHIKELRALDDRVNALRRQISVRLLEGEMERIKLTLEAELEAATVLAPLATFNDQEELLLIAEYGLFGKRLAEMQVLVDVGEAALIDDEALAALASDIQDLKARLGMGEDDAYMNLGAMVLDWRRVHQYTAELARKTREGGEFYWRGVRLLGGDLAYTARLIQRAASGYTLTPREVRTIRRTGRDLLTLVPFSVLLALPLTPVGHVLVFSFIQRYFPSFFPSTFTDKRQEIMRRYEGLMRRISTIEASSSEAANADTDGADDTLHRASAAEEAHLVSDEEEEEEEKQKDAPSTHQ</sequence>
<name>A0AAV9IZ60_CYACA</name>
<proteinExistence type="predicted"/>
<dbReference type="Proteomes" id="UP001301350">
    <property type="component" value="Unassembled WGS sequence"/>
</dbReference>
<feature type="region of interest" description="Disordered" evidence="8">
    <location>
        <begin position="326"/>
        <end position="370"/>
    </location>
</feature>
<dbReference type="EMBL" id="JANCYW010000013">
    <property type="protein sequence ID" value="KAK4537554.1"/>
    <property type="molecule type" value="Genomic_DNA"/>
</dbReference>
<keyword evidence="5" id="KW-0496">Mitochondrion</keyword>
<feature type="compositionally biased region" description="Basic and acidic residues" evidence="8">
    <location>
        <begin position="330"/>
        <end position="348"/>
    </location>
</feature>
<keyword evidence="4 9" id="KW-1133">Transmembrane helix</keyword>
<gene>
    <name evidence="11" type="ORF">CDCA_CDCA13G3579</name>
</gene>
<dbReference type="InterPro" id="IPR044202">
    <property type="entry name" value="LETM1/MDM38-like"/>
</dbReference>
<evidence type="ECO:0000256" key="3">
    <source>
        <dbReference type="ARBA" id="ARBA00022792"/>
    </source>
</evidence>
<evidence type="ECO:0000256" key="2">
    <source>
        <dbReference type="ARBA" id="ARBA00022692"/>
    </source>
</evidence>
<feature type="domain" description="Letm1 RBD" evidence="10">
    <location>
        <begin position="638"/>
        <end position="713"/>
    </location>
</feature>
<dbReference type="InterPro" id="IPR033122">
    <property type="entry name" value="LETM1-like_RBD"/>
</dbReference>
<evidence type="ECO:0000256" key="8">
    <source>
        <dbReference type="SAM" id="MobiDB-lite"/>
    </source>
</evidence>
<comment type="caution">
    <text evidence="11">The sequence shown here is derived from an EMBL/GenBank/DDBJ whole genome shotgun (WGS) entry which is preliminary data.</text>
</comment>
<dbReference type="GO" id="GO:0030003">
    <property type="term" value="P:intracellular monoatomic cation homeostasis"/>
    <property type="evidence" value="ECO:0007669"/>
    <property type="project" value="TreeGrafter"/>
</dbReference>
<reference evidence="11 12" key="1">
    <citation type="submission" date="2022-07" db="EMBL/GenBank/DDBJ databases">
        <title>Genome-wide signatures of adaptation to extreme environments.</title>
        <authorList>
            <person name="Cho C.H."/>
            <person name="Yoon H.S."/>
        </authorList>
    </citation>
    <scope>NUCLEOTIDE SEQUENCE [LARGE SCALE GENOMIC DNA]</scope>
    <source>
        <strain evidence="11 12">DBV 063 E5</strain>
    </source>
</reference>
<dbReference type="AlphaFoldDB" id="A0AAV9IZ60"/>
<keyword evidence="2 9" id="KW-0812">Transmembrane</keyword>
<feature type="coiled-coil region" evidence="7">
    <location>
        <begin position="123"/>
        <end position="150"/>
    </location>
</feature>
<protein>
    <recommendedName>
        <fullName evidence="10">Letm1 RBD domain-containing protein</fullName>
    </recommendedName>
</protein>
<dbReference type="Pfam" id="PF07766">
    <property type="entry name" value="LETM1_RBD"/>
    <property type="match status" value="1"/>
</dbReference>
<accession>A0AAV9IZ60</accession>
<feature type="compositionally biased region" description="Low complexity" evidence="8">
    <location>
        <begin position="352"/>
        <end position="368"/>
    </location>
</feature>
<feature type="region of interest" description="Disordered" evidence="8">
    <location>
        <begin position="716"/>
        <end position="762"/>
    </location>
</feature>
<keyword evidence="6 9" id="KW-0472">Membrane</keyword>
<evidence type="ECO:0000313" key="11">
    <source>
        <dbReference type="EMBL" id="KAK4537554.1"/>
    </source>
</evidence>
<dbReference type="PANTHER" id="PTHR14009">
    <property type="entry name" value="LEUCINE ZIPPER-EF-HAND CONTAINING TRANSMEMBRANE PROTEIN"/>
    <property type="match status" value="1"/>
</dbReference>
<feature type="region of interest" description="Disordered" evidence="8">
    <location>
        <begin position="398"/>
        <end position="423"/>
    </location>
</feature>
<evidence type="ECO:0000256" key="5">
    <source>
        <dbReference type="ARBA" id="ARBA00023128"/>
    </source>
</evidence>
<keyword evidence="7" id="KW-0175">Coiled coil</keyword>
<evidence type="ECO:0000259" key="10">
    <source>
        <dbReference type="Pfam" id="PF07766"/>
    </source>
</evidence>
<evidence type="ECO:0000256" key="7">
    <source>
        <dbReference type="SAM" id="Coils"/>
    </source>
</evidence>
<dbReference type="GO" id="GO:0043022">
    <property type="term" value="F:ribosome binding"/>
    <property type="evidence" value="ECO:0007669"/>
    <property type="project" value="InterPro"/>
</dbReference>
<evidence type="ECO:0000256" key="4">
    <source>
        <dbReference type="ARBA" id="ARBA00022989"/>
    </source>
</evidence>
<dbReference type="PANTHER" id="PTHR14009:SF1">
    <property type="entry name" value="MITOCHONDRIAL PROTON_CALCIUM EXCHANGER PROTEIN"/>
    <property type="match status" value="1"/>
</dbReference>
<feature type="transmembrane region" description="Helical" evidence="9">
    <location>
        <begin position="653"/>
        <end position="679"/>
    </location>
</feature>
<feature type="compositionally biased region" description="Basic and acidic residues" evidence="8">
    <location>
        <begin position="729"/>
        <end position="744"/>
    </location>
</feature>
<keyword evidence="12" id="KW-1185">Reference proteome</keyword>
<comment type="subcellular location">
    <subcellularLocation>
        <location evidence="1">Mitochondrion inner membrane</location>
        <topology evidence="1">Single-pass membrane protein</topology>
    </subcellularLocation>
</comment>
<feature type="region of interest" description="Disordered" evidence="8">
    <location>
        <begin position="81"/>
        <end position="100"/>
    </location>
</feature>
<feature type="compositionally biased region" description="Low complexity" evidence="8">
    <location>
        <begin position="408"/>
        <end position="423"/>
    </location>
</feature>
<organism evidence="11 12">
    <name type="scientific">Cyanidium caldarium</name>
    <name type="common">Red alga</name>
    <dbReference type="NCBI Taxonomy" id="2771"/>
    <lineage>
        <taxon>Eukaryota</taxon>
        <taxon>Rhodophyta</taxon>
        <taxon>Bangiophyceae</taxon>
        <taxon>Cyanidiales</taxon>
        <taxon>Cyanidiaceae</taxon>
        <taxon>Cyanidium</taxon>
    </lineage>
</organism>
<feature type="region of interest" description="Disordered" evidence="8">
    <location>
        <begin position="184"/>
        <end position="212"/>
    </location>
</feature>
<dbReference type="GO" id="GO:0005743">
    <property type="term" value="C:mitochondrial inner membrane"/>
    <property type="evidence" value="ECO:0007669"/>
    <property type="project" value="UniProtKB-SubCell"/>
</dbReference>
<keyword evidence="3" id="KW-0999">Mitochondrion inner membrane</keyword>
<feature type="coiled-coil region" evidence="7">
    <location>
        <begin position="433"/>
        <end position="460"/>
    </location>
</feature>
<evidence type="ECO:0000313" key="12">
    <source>
        <dbReference type="Proteomes" id="UP001301350"/>
    </source>
</evidence>
<evidence type="ECO:0000256" key="1">
    <source>
        <dbReference type="ARBA" id="ARBA00004434"/>
    </source>
</evidence>
<feature type="compositionally biased region" description="Basic and acidic residues" evidence="8">
    <location>
        <begin position="752"/>
        <end position="762"/>
    </location>
</feature>
<evidence type="ECO:0000256" key="9">
    <source>
        <dbReference type="SAM" id="Phobius"/>
    </source>
</evidence>
<evidence type="ECO:0000256" key="6">
    <source>
        <dbReference type="ARBA" id="ARBA00023136"/>
    </source>
</evidence>